<gene>
    <name evidence="4" type="ORF">GCM10010912_04750</name>
</gene>
<feature type="region of interest" description="Disordered" evidence="1">
    <location>
        <begin position="1"/>
        <end position="59"/>
    </location>
</feature>
<evidence type="ECO:0000313" key="4">
    <source>
        <dbReference type="EMBL" id="GGF62671.1"/>
    </source>
</evidence>
<name>A0A917FBN9_9BACL</name>
<dbReference type="Pfam" id="PF15615">
    <property type="entry name" value="TerB_C"/>
    <property type="match status" value="1"/>
</dbReference>
<reference evidence="4" key="1">
    <citation type="journal article" date="2014" name="Int. J. Syst. Evol. Microbiol.">
        <title>Complete genome sequence of Corynebacterium casei LMG S-19264T (=DSM 44701T), isolated from a smear-ripened cheese.</title>
        <authorList>
            <consortium name="US DOE Joint Genome Institute (JGI-PGF)"/>
            <person name="Walter F."/>
            <person name="Albersmeier A."/>
            <person name="Kalinowski J."/>
            <person name="Ruckert C."/>
        </authorList>
    </citation>
    <scope>NUCLEOTIDE SEQUENCE</scope>
    <source>
        <strain evidence="4">CGMCC 1.16134</strain>
    </source>
</reference>
<evidence type="ECO:0000259" key="3">
    <source>
        <dbReference type="Pfam" id="PF15615"/>
    </source>
</evidence>
<feature type="domain" description="TerB N-terminal" evidence="2">
    <location>
        <begin position="69"/>
        <end position="271"/>
    </location>
</feature>
<accession>A0A917FBN9</accession>
<proteinExistence type="predicted"/>
<protein>
    <recommendedName>
        <fullName evidence="6">TerB-C domain-containing protein</fullName>
    </recommendedName>
</protein>
<dbReference type="InterPro" id="IPR025266">
    <property type="entry name" value="TerB_N"/>
</dbReference>
<comment type="caution">
    <text evidence="4">The sequence shown here is derived from an EMBL/GenBank/DDBJ whole genome shotgun (WGS) entry which is preliminary data.</text>
</comment>
<feature type="region of interest" description="Disordered" evidence="1">
    <location>
        <begin position="426"/>
        <end position="447"/>
    </location>
</feature>
<dbReference type="Pfam" id="PF13208">
    <property type="entry name" value="TerB_N"/>
    <property type="match status" value="1"/>
</dbReference>
<evidence type="ECO:0000259" key="2">
    <source>
        <dbReference type="Pfam" id="PF13208"/>
    </source>
</evidence>
<reference evidence="4" key="2">
    <citation type="submission" date="2020-09" db="EMBL/GenBank/DDBJ databases">
        <authorList>
            <person name="Sun Q."/>
            <person name="Zhou Y."/>
        </authorList>
    </citation>
    <scope>NUCLEOTIDE SEQUENCE</scope>
    <source>
        <strain evidence="4">CGMCC 1.16134</strain>
    </source>
</reference>
<dbReference type="AlphaFoldDB" id="A0A917FBN9"/>
<evidence type="ECO:0000313" key="5">
    <source>
        <dbReference type="Proteomes" id="UP000637643"/>
    </source>
</evidence>
<dbReference type="EMBL" id="BMKR01000002">
    <property type="protein sequence ID" value="GGF62671.1"/>
    <property type="molecule type" value="Genomic_DNA"/>
</dbReference>
<dbReference type="RefSeq" id="WP_189022009.1">
    <property type="nucleotide sequence ID" value="NZ_BMKR01000002.1"/>
</dbReference>
<feature type="compositionally biased region" description="Low complexity" evidence="1">
    <location>
        <begin position="44"/>
        <end position="56"/>
    </location>
</feature>
<keyword evidence="5" id="KW-1185">Reference proteome</keyword>
<organism evidence="4 5">
    <name type="scientific">Paenibacillus albidus</name>
    <dbReference type="NCBI Taxonomy" id="2041023"/>
    <lineage>
        <taxon>Bacteria</taxon>
        <taxon>Bacillati</taxon>
        <taxon>Bacillota</taxon>
        <taxon>Bacilli</taxon>
        <taxon>Bacillales</taxon>
        <taxon>Paenibacillaceae</taxon>
        <taxon>Paenibacillus</taxon>
    </lineage>
</organism>
<dbReference type="Proteomes" id="UP000637643">
    <property type="component" value="Unassembled WGS sequence"/>
</dbReference>
<evidence type="ECO:0000256" key="1">
    <source>
        <dbReference type="SAM" id="MobiDB-lite"/>
    </source>
</evidence>
<feature type="region of interest" description="Disordered" evidence="1">
    <location>
        <begin position="455"/>
        <end position="474"/>
    </location>
</feature>
<sequence>MSKEGRQPHFTELIFESTEQNVAIPPRGSQEQPKLPAPGQTQSAKPPKAAGAAPQANVQLSLWDSEEQEHEPVTTTEAQFTKRARELEDRKEPASLFVPFKSYWPNYGHMTGVQSRWYFYWRNEVRQGRYPKTDLSYIFLHVYELINGVGWKEPLDGYGQLNRIWEAYRAQYKRLDQYLGGWIADFSFVHHLDIPLSVIVARSRGLAGDLAELELMRCLSSCPEELTFPVLTALSDYDISKSKFYTGDGKEACEQYIPQVVALIDAYVARKQGSKLVEMFPPGPPVMRERYLFRSAVYDISLYGYSVLVPVVRISKSQPLRSLVTRLFRLTENKLRELMGFRGRLKGVNVDADMETLVTRFLQREFRKAEQEQNGPAVVIDQEKLTRLEQDSEIVRSMLTIDDTLFSDSADNGAELEISDLPVIKRQNPDQSEPAVRRMSDVADVGEVPRDIAPAARSAEPSGPVPPALSADPGTEWEQFMSGLTPLQREVVSALAQGDGLEGMDRLAAAHGTMPELLMDEINELAMDILGDLLIDGEEITEEFVPMLSTLKR</sequence>
<evidence type="ECO:0008006" key="6">
    <source>
        <dbReference type="Google" id="ProtNLM"/>
    </source>
</evidence>
<feature type="domain" description="TerB-C" evidence="3">
    <location>
        <begin position="366"/>
        <end position="540"/>
    </location>
</feature>
<dbReference type="InterPro" id="IPR028932">
    <property type="entry name" value="TerB-C"/>
</dbReference>